<dbReference type="PANTHER" id="PTHR47816">
    <property type="entry name" value="RIBOSOMAL RNA SMALL SUBUNIT METHYLTRANSFERASE C"/>
    <property type="match status" value="1"/>
</dbReference>
<dbReference type="SUPFAM" id="SSF53335">
    <property type="entry name" value="S-adenosyl-L-methionine-dependent methyltransferases"/>
    <property type="match status" value="1"/>
</dbReference>
<dbReference type="GO" id="GO:0032259">
    <property type="term" value="P:methylation"/>
    <property type="evidence" value="ECO:0007669"/>
    <property type="project" value="UniProtKB-KW"/>
</dbReference>
<feature type="domain" description="Methyltransferase small" evidence="4">
    <location>
        <begin position="42"/>
        <end position="120"/>
    </location>
</feature>
<keyword evidence="3" id="KW-0949">S-adenosyl-L-methionine</keyword>
<evidence type="ECO:0000313" key="5">
    <source>
        <dbReference type="EMBL" id="PIQ89274.1"/>
    </source>
</evidence>
<dbReference type="PANTHER" id="PTHR47816:SF4">
    <property type="entry name" value="RIBOSOMAL RNA SMALL SUBUNIT METHYLTRANSFERASE C"/>
    <property type="match status" value="1"/>
</dbReference>
<sequence length="224" mass="25833">MHKVVKYGNIKVSYLSCLEGGGRNFGQEFIRVVKDRFGKVSHIFEYCAGPGFIGFSLLAHGLCNRLTVADINPDAVECCKKTIKDNNLENKAVVYLSDCLDSIPQTERWDLVVSNPPHWPSDENKYRDNIRNFDPCLIIHKKFYRDVKKFLKLGGQILFQECELATTIKDFQPMIEDNGLEIREVFKAKPLSFLQCILKFKKISKYTKPSAFYFICMQQISNKQ</sequence>
<dbReference type="EMBL" id="PCWA01000055">
    <property type="protein sequence ID" value="PIQ89274.1"/>
    <property type="molecule type" value="Genomic_DNA"/>
</dbReference>
<comment type="caution">
    <text evidence="5">The sequence shown here is derived from an EMBL/GenBank/DDBJ whole genome shotgun (WGS) entry which is preliminary data.</text>
</comment>
<accession>A0A2H0M044</accession>
<evidence type="ECO:0000313" key="6">
    <source>
        <dbReference type="Proteomes" id="UP000229641"/>
    </source>
</evidence>
<gene>
    <name evidence="5" type="ORF">COV72_03920</name>
</gene>
<keyword evidence="2" id="KW-0808">Transferase</keyword>
<dbReference type="Proteomes" id="UP000229641">
    <property type="component" value="Unassembled WGS sequence"/>
</dbReference>
<evidence type="ECO:0000259" key="4">
    <source>
        <dbReference type="Pfam" id="PF05175"/>
    </source>
</evidence>
<evidence type="ECO:0000256" key="2">
    <source>
        <dbReference type="ARBA" id="ARBA00022679"/>
    </source>
</evidence>
<name>A0A2H0M044_9BACT</name>
<protein>
    <recommendedName>
        <fullName evidence="4">Methyltransferase small domain-containing protein</fullName>
    </recommendedName>
</protein>
<dbReference type="Pfam" id="PF05175">
    <property type="entry name" value="MTS"/>
    <property type="match status" value="1"/>
</dbReference>
<dbReference type="AlphaFoldDB" id="A0A2H0M044"/>
<dbReference type="InterPro" id="IPR046977">
    <property type="entry name" value="RsmC/RlmG"/>
</dbReference>
<dbReference type="InterPro" id="IPR007848">
    <property type="entry name" value="Small_mtfrase_dom"/>
</dbReference>
<dbReference type="Gene3D" id="3.40.50.150">
    <property type="entry name" value="Vaccinia Virus protein VP39"/>
    <property type="match status" value="1"/>
</dbReference>
<evidence type="ECO:0000256" key="1">
    <source>
        <dbReference type="ARBA" id="ARBA00022603"/>
    </source>
</evidence>
<evidence type="ECO:0000256" key="3">
    <source>
        <dbReference type="ARBA" id="ARBA00022691"/>
    </source>
</evidence>
<keyword evidence="1" id="KW-0489">Methyltransferase</keyword>
<dbReference type="CDD" id="cd02440">
    <property type="entry name" value="AdoMet_MTases"/>
    <property type="match status" value="1"/>
</dbReference>
<proteinExistence type="predicted"/>
<dbReference type="GO" id="GO:0008757">
    <property type="term" value="F:S-adenosylmethionine-dependent methyltransferase activity"/>
    <property type="evidence" value="ECO:0007669"/>
    <property type="project" value="InterPro"/>
</dbReference>
<dbReference type="InterPro" id="IPR029063">
    <property type="entry name" value="SAM-dependent_MTases_sf"/>
</dbReference>
<reference evidence="5 6" key="1">
    <citation type="submission" date="2017-09" db="EMBL/GenBank/DDBJ databases">
        <title>Depth-based differentiation of microbial function through sediment-hosted aquifers and enrichment of novel symbionts in the deep terrestrial subsurface.</title>
        <authorList>
            <person name="Probst A.J."/>
            <person name="Ladd B."/>
            <person name="Jarett J.K."/>
            <person name="Geller-Mcgrath D.E."/>
            <person name="Sieber C.M."/>
            <person name="Emerson J.B."/>
            <person name="Anantharaman K."/>
            <person name="Thomas B.C."/>
            <person name="Malmstrom R."/>
            <person name="Stieglmeier M."/>
            <person name="Klingl A."/>
            <person name="Woyke T."/>
            <person name="Ryan C.M."/>
            <person name="Banfield J.F."/>
        </authorList>
    </citation>
    <scope>NUCLEOTIDE SEQUENCE [LARGE SCALE GENOMIC DNA]</scope>
    <source>
        <strain evidence="5">CG11_big_fil_rev_8_21_14_0_20_42_13</strain>
    </source>
</reference>
<organism evidence="5 6">
    <name type="scientific">Candidatus Ghiorseimicrobium undicola</name>
    <dbReference type="NCBI Taxonomy" id="1974746"/>
    <lineage>
        <taxon>Bacteria</taxon>
        <taxon>Pseudomonadati</taxon>
        <taxon>Candidatus Omnitrophota</taxon>
        <taxon>Candidatus Ghiorseimicrobium</taxon>
    </lineage>
</organism>